<dbReference type="InterPro" id="IPR050984">
    <property type="entry name" value="Gfo/Idh/MocA_domain"/>
</dbReference>
<evidence type="ECO:0000256" key="5">
    <source>
        <dbReference type="ARBA" id="ARBA00040603"/>
    </source>
</evidence>
<evidence type="ECO:0000256" key="2">
    <source>
        <dbReference type="ARBA" id="ARBA00023002"/>
    </source>
</evidence>
<reference evidence="14" key="1">
    <citation type="submission" date="2025-08" db="UniProtKB">
        <authorList>
            <consortium name="RefSeq"/>
        </authorList>
    </citation>
    <scope>IDENTIFICATION</scope>
</reference>
<evidence type="ECO:0000256" key="8">
    <source>
        <dbReference type="ARBA" id="ARBA00043025"/>
    </source>
</evidence>
<evidence type="ECO:0000256" key="6">
    <source>
        <dbReference type="ARBA" id="ARBA00042926"/>
    </source>
</evidence>
<dbReference type="PANTHER" id="PTHR22604:SF105">
    <property type="entry name" value="TRANS-1,2-DIHYDROBENZENE-1,2-DIOL DEHYDROGENASE"/>
    <property type="match status" value="1"/>
</dbReference>
<dbReference type="PANTHER" id="PTHR22604">
    <property type="entry name" value="OXIDOREDUCTASES"/>
    <property type="match status" value="1"/>
</dbReference>
<evidence type="ECO:0000313" key="13">
    <source>
        <dbReference type="Proteomes" id="UP001652625"/>
    </source>
</evidence>
<dbReference type="InterPro" id="IPR036291">
    <property type="entry name" value="NAD(P)-bd_dom_sf"/>
</dbReference>
<dbReference type="Gene3D" id="3.30.360.10">
    <property type="entry name" value="Dihydrodipicolinate Reductase, domain 2"/>
    <property type="match status" value="1"/>
</dbReference>
<dbReference type="SUPFAM" id="SSF51735">
    <property type="entry name" value="NAD(P)-binding Rossmann-fold domains"/>
    <property type="match status" value="1"/>
</dbReference>
<evidence type="ECO:0000256" key="3">
    <source>
        <dbReference type="ARBA" id="ARBA00038853"/>
    </source>
</evidence>
<dbReference type="GeneID" id="100207079"/>
<evidence type="ECO:0000256" key="7">
    <source>
        <dbReference type="ARBA" id="ARBA00042988"/>
    </source>
</evidence>
<comment type="catalytic activity">
    <reaction evidence="9">
        <text>(1R,2R)-1,2-dihydrobenzene-1,2-diol + NADP(+) = catechol + NADPH + H(+)</text>
        <dbReference type="Rhea" id="RHEA:16729"/>
        <dbReference type="ChEBI" id="CHEBI:10702"/>
        <dbReference type="ChEBI" id="CHEBI:15378"/>
        <dbReference type="ChEBI" id="CHEBI:18135"/>
        <dbReference type="ChEBI" id="CHEBI:57783"/>
        <dbReference type="ChEBI" id="CHEBI:58349"/>
        <dbReference type="EC" id="1.3.1.20"/>
    </reaction>
</comment>
<evidence type="ECO:0000256" key="4">
    <source>
        <dbReference type="ARBA" id="ARBA00038984"/>
    </source>
</evidence>
<dbReference type="InterPro" id="IPR055170">
    <property type="entry name" value="GFO_IDH_MocA-like_dom"/>
</dbReference>
<sequence length="342" mass="38341">MSQERPLRWGIFGCGKISFDFCIALSTLSKEKHIITHVAARDISKAEEFAQHFNVKSFSGNYEDVAKDQDIDIIYIGTINPTHKSLSILAMSHGKPVLCEKPVCLSSAELDEVLTCAKENNVFFMEGMWTAFFPLYRELLSNIDSGIYGNVNVVTLTFGIQDMFKDRLSNPELGGSVMFNIGVYTLFVTDMLFHGLPVKQLSACGHIDASTGIDRSESVTFLYEGNKTAQILIDGDHQLTNQCVIFCSEGTIIIEEPFWCPTKLIFKRNDGSVDVRLFPLSNSEQTNFKNSVGLRFEAEHVRDCLCAGKLESDLVSHAASQRIMSYMQECKKQLNNLKQLLE</sequence>
<dbReference type="Pfam" id="PF01408">
    <property type="entry name" value="GFO_IDH_MocA"/>
    <property type="match status" value="1"/>
</dbReference>
<evidence type="ECO:0000256" key="9">
    <source>
        <dbReference type="ARBA" id="ARBA00047423"/>
    </source>
</evidence>
<evidence type="ECO:0000259" key="11">
    <source>
        <dbReference type="Pfam" id="PF01408"/>
    </source>
</evidence>
<feature type="domain" description="GFO/IDH/MocA-like oxidoreductase" evidence="12">
    <location>
        <begin position="137"/>
        <end position="252"/>
    </location>
</feature>
<organism evidence="13 14">
    <name type="scientific">Hydra vulgaris</name>
    <name type="common">Hydra</name>
    <name type="synonym">Hydra attenuata</name>
    <dbReference type="NCBI Taxonomy" id="6087"/>
    <lineage>
        <taxon>Eukaryota</taxon>
        <taxon>Metazoa</taxon>
        <taxon>Cnidaria</taxon>
        <taxon>Hydrozoa</taxon>
        <taxon>Hydroidolina</taxon>
        <taxon>Anthoathecata</taxon>
        <taxon>Aplanulata</taxon>
        <taxon>Hydridae</taxon>
        <taxon>Hydra</taxon>
    </lineage>
</organism>
<comment type="similarity">
    <text evidence="1">Belongs to the Gfo/Idh/MocA family.</text>
</comment>
<dbReference type="Gene3D" id="3.40.50.720">
    <property type="entry name" value="NAD(P)-binding Rossmann-like Domain"/>
    <property type="match status" value="1"/>
</dbReference>
<evidence type="ECO:0000313" key="14">
    <source>
        <dbReference type="RefSeq" id="XP_065672918.1"/>
    </source>
</evidence>
<protein>
    <recommendedName>
        <fullName evidence="5">Trans-1,2-dihydrobenzene-1,2-diol dehydrogenase</fullName>
        <ecNumber evidence="4">1.1.1.179</ecNumber>
        <ecNumber evidence="3">1.3.1.20</ecNumber>
    </recommendedName>
    <alternativeName>
        <fullName evidence="8">D-xylose 1-dehydrogenase</fullName>
    </alternativeName>
    <alternativeName>
        <fullName evidence="7">D-xylose-NADP dehydrogenase</fullName>
    </alternativeName>
    <alternativeName>
        <fullName evidence="6">Dimeric dihydrodiol dehydrogenase</fullName>
    </alternativeName>
</protein>
<dbReference type="Pfam" id="PF22725">
    <property type="entry name" value="GFO_IDH_MocA_C3"/>
    <property type="match status" value="1"/>
</dbReference>
<name>A0ABM4DES9_HYDVU</name>
<accession>A0ABM4DES9</accession>
<dbReference type="InterPro" id="IPR000683">
    <property type="entry name" value="Gfo/Idh/MocA-like_OxRdtase_N"/>
</dbReference>
<feature type="domain" description="Gfo/Idh/MocA-like oxidoreductase N-terminal" evidence="11">
    <location>
        <begin position="7"/>
        <end position="127"/>
    </location>
</feature>
<evidence type="ECO:0000256" key="1">
    <source>
        <dbReference type="ARBA" id="ARBA00010928"/>
    </source>
</evidence>
<proteinExistence type="inferred from homology"/>
<dbReference type="RefSeq" id="XP_065672918.1">
    <property type="nucleotide sequence ID" value="XM_065816846.1"/>
</dbReference>
<dbReference type="EC" id="1.3.1.20" evidence="3"/>
<gene>
    <name evidence="14" type="primary">LOC100207079</name>
</gene>
<dbReference type="Proteomes" id="UP001652625">
    <property type="component" value="Chromosome 13"/>
</dbReference>
<keyword evidence="13" id="KW-1185">Reference proteome</keyword>
<dbReference type="SUPFAM" id="SSF55347">
    <property type="entry name" value="Glyceraldehyde-3-phosphate dehydrogenase-like, C-terminal domain"/>
    <property type="match status" value="1"/>
</dbReference>
<evidence type="ECO:0000259" key="12">
    <source>
        <dbReference type="Pfam" id="PF22725"/>
    </source>
</evidence>
<comment type="catalytic activity">
    <reaction evidence="10">
        <text>D-xylose + NADP(+) = D-xylono-1,5-lactone + NADPH + H(+)</text>
        <dbReference type="Rhea" id="RHEA:22000"/>
        <dbReference type="ChEBI" id="CHEBI:15378"/>
        <dbReference type="ChEBI" id="CHEBI:15867"/>
        <dbReference type="ChEBI" id="CHEBI:53455"/>
        <dbReference type="ChEBI" id="CHEBI:57783"/>
        <dbReference type="ChEBI" id="CHEBI:58349"/>
        <dbReference type="EC" id="1.1.1.179"/>
    </reaction>
</comment>
<keyword evidence="2" id="KW-0560">Oxidoreductase</keyword>
<evidence type="ECO:0000256" key="10">
    <source>
        <dbReference type="ARBA" id="ARBA00049233"/>
    </source>
</evidence>
<dbReference type="EC" id="1.1.1.179" evidence="4"/>